<protein>
    <recommendedName>
        <fullName evidence="2">HAT C-terminal dimerisation domain-containing protein</fullName>
    </recommendedName>
</protein>
<dbReference type="SUPFAM" id="SSF53098">
    <property type="entry name" value="Ribonuclease H-like"/>
    <property type="match status" value="1"/>
</dbReference>
<sequence>MVRGSGMIRQKYADANVVLGRATKQFVPNLDVETRWNSMFLMVEDSFKNKDILEAICNQEEFLDKLGPLKLSDMDWRILKSCKDFLSSAYQCTKAASGQNFVTLAMQPLIYSHLKSLCESTISGTTTTGFTTPKVKAAAEAMLIKVDKYHGTLINNTASIALFFFGSKTKQLRCL</sequence>
<evidence type="ECO:0000313" key="1">
    <source>
        <dbReference type="EMBL" id="CRZ05418.1"/>
    </source>
</evidence>
<dbReference type="InterPro" id="IPR012337">
    <property type="entry name" value="RNaseH-like_sf"/>
</dbReference>
<dbReference type="AlphaFoldDB" id="A0A0H5QTT7"/>
<name>A0A0H5QTT7_9EUKA</name>
<dbReference type="PANTHER" id="PTHR46169:SF15">
    <property type="entry name" value="INNER CENTROMERE PROTEIN A-LIKE ISOFORM X1-RELATED"/>
    <property type="match status" value="1"/>
</dbReference>
<evidence type="ECO:0008006" key="2">
    <source>
        <dbReference type="Google" id="ProtNLM"/>
    </source>
</evidence>
<dbReference type="GO" id="GO:0006357">
    <property type="term" value="P:regulation of transcription by RNA polymerase II"/>
    <property type="evidence" value="ECO:0007669"/>
    <property type="project" value="TreeGrafter"/>
</dbReference>
<accession>A0A0H5QTT7</accession>
<proteinExistence type="predicted"/>
<dbReference type="EMBL" id="HACM01004976">
    <property type="protein sequence ID" value="CRZ05418.1"/>
    <property type="molecule type" value="Transcribed_RNA"/>
</dbReference>
<dbReference type="GO" id="GO:0005634">
    <property type="term" value="C:nucleus"/>
    <property type="evidence" value="ECO:0007669"/>
    <property type="project" value="TreeGrafter"/>
</dbReference>
<organism evidence="1">
    <name type="scientific">Spongospora subterranea</name>
    <dbReference type="NCBI Taxonomy" id="70186"/>
    <lineage>
        <taxon>Eukaryota</taxon>
        <taxon>Sar</taxon>
        <taxon>Rhizaria</taxon>
        <taxon>Endomyxa</taxon>
        <taxon>Phytomyxea</taxon>
        <taxon>Plasmodiophorida</taxon>
        <taxon>Plasmodiophoridae</taxon>
        <taxon>Spongospora</taxon>
    </lineage>
</organism>
<dbReference type="InterPro" id="IPR052717">
    <property type="entry name" value="Vacuolar_transposase_reg"/>
</dbReference>
<dbReference type="PANTHER" id="PTHR46169">
    <property type="entry name" value="DNA REPLICATION-RELATED ELEMENT FACTOR, ISOFORM A"/>
    <property type="match status" value="1"/>
</dbReference>
<reference evidence="1" key="1">
    <citation type="submission" date="2015-04" db="EMBL/GenBank/DDBJ databases">
        <title>The genome sequence of the plant pathogenic Rhizarian Plasmodiophora brassicae reveals insights in its biotrophic life cycle and the origin of chitin synthesis.</title>
        <authorList>
            <person name="Schwelm A."/>
            <person name="Fogelqvist J."/>
            <person name="Knaust A."/>
            <person name="Julke S."/>
            <person name="Lilja T."/>
            <person name="Dhandapani V."/>
            <person name="Bonilla-Rosso G."/>
            <person name="Karlsson M."/>
            <person name="Shevchenko A."/>
            <person name="Choi S.R."/>
            <person name="Kim H.G."/>
            <person name="Park J.Y."/>
            <person name="Lim Y.P."/>
            <person name="Ludwig-Muller J."/>
            <person name="Dixelius C."/>
        </authorList>
    </citation>
    <scope>NUCLEOTIDE SEQUENCE</scope>
    <source>
        <tissue evidence="1">Potato root galls</tissue>
    </source>
</reference>